<keyword evidence="5" id="KW-0547">Nucleotide-binding</keyword>
<reference evidence="11 12" key="1">
    <citation type="journal article" date="2018" name="Mol. Biol. Evol.">
        <title>Broad Genomic Sampling Reveals a Smut Pathogenic Ancestry of the Fungal Clade Ustilaginomycotina.</title>
        <authorList>
            <person name="Kijpornyongpan T."/>
            <person name="Mondo S.J."/>
            <person name="Barry K."/>
            <person name="Sandor L."/>
            <person name="Lee J."/>
            <person name="Lipzen A."/>
            <person name="Pangilinan J."/>
            <person name="LaButti K."/>
            <person name="Hainaut M."/>
            <person name="Henrissat B."/>
            <person name="Grigoriev I.V."/>
            <person name="Spatafora J.W."/>
            <person name="Aime M.C."/>
        </authorList>
    </citation>
    <scope>NUCLEOTIDE SEQUENCE [LARGE SCALE GENOMIC DNA]</scope>
    <source>
        <strain evidence="11 12">MCA 4718</strain>
    </source>
</reference>
<feature type="domain" description="ABC transporter" evidence="10">
    <location>
        <begin position="21"/>
        <end position="264"/>
    </location>
</feature>
<evidence type="ECO:0000256" key="2">
    <source>
        <dbReference type="ARBA" id="ARBA00005814"/>
    </source>
</evidence>
<dbReference type="InterPro" id="IPR003439">
    <property type="entry name" value="ABC_transporter-like_ATP-bd"/>
</dbReference>
<dbReference type="GO" id="GO:0140359">
    <property type="term" value="F:ABC-type transporter activity"/>
    <property type="evidence" value="ECO:0007669"/>
    <property type="project" value="InterPro"/>
</dbReference>
<dbReference type="SUPFAM" id="SSF52540">
    <property type="entry name" value="P-loop containing nucleoside triphosphate hydrolases"/>
    <property type="match status" value="1"/>
</dbReference>
<evidence type="ECO:0000256" key="6">
    <source>
        <dbReference type="ARBA" id="ARBA00022840"/>
    </source>
</evidence>
<dbReference type="GeneID" id="37012750"/>
<keyword evidence="4 9" id="KW-0812">Transmembrane</keyword>
<evidence type="ECO:0000256" key="9">
    <source>
        <dbReference type="SAM" id="Phobius"/>
    </source>
</evidence>
<comment type="similarity">
    <text evidence="2">Belongs to the ABC transporter superfamily. ABCG family. Eye pigment precursor importer (TC 3.A.1.204) subfamily.</text>
</comment>
<evidence type="ECO:0000313" key="11">
    <source>
        <dbReference type="EMBL" id="PWN18384.1"/>
    </source>
</evidence>
<feature type="transmembrane region" description="Helical" evidence="9">
    <location>
        <begin position="393"/>
        <end position="414"/>
    </location>
</feature>
<evidence type="ECO:0000259" key="10">
    <source>
        <dbReference type="PROSITE" id="PS50893"/>
    </source>
</evidence>
<dbReference type="GO" id="GO:0005524">
    <property type="term" value="F:ATP binding"/>
    <property type="evidence" value="ECO:0007669"/>
    <property type="project" value="UniProtKB-KW"/>
</dbReference>
<dbReference type="Pfam" id="PF00005">
    <property type="entry name" value="ABC_tran"/>
    <property type="match status" value="1"/>
</dbReference>
<keyword evidence="8 9" id="KW-0472">Membrane</keyword>
<dbReference type="PROSITE" id="PS50893">
    <property type="entry name" value="ABC_TRANSPORTER_2"/>
    <property type="match status" value="1"/>
</dbReference>
<dbReference type="InterPro" id="IPR027417">
    <property type="entry name" value="P-loop_NTPase"/>
</dbReference>
<evidence type="ECO:0000256" key="7">
    <source>
        <dbReference type="ARBA" id="ARBA00022989"/>
    </source>
</evidence>
<comment type="subcellular location">
    <subcellularLocation>
        <location evidence="1">Membrane</location>
        <topology evidence="1">Multi-pass membrane protein</topology>
    </subcellularLocation>
</comment>
<protein>
    <submittedName>
        <fullName evidence="11">P-loop containing nucleoside triphosphate hydrolase protein</fullName>
    </submittedName>
</protein>
<feature type="transmembrane region" description="Helical" evidence="9">
    <location>
        <begin position="357"/>
        <end position="381"/>
    </location>
</feature>
<keyword evidence="6" id="KW-0067">ATP-binding</keyword>
<dbReference type="SMART" id="SM00382">
    <property type="entry name" value="AAA"/>
    <property type="match status" value="1"/>
</dbReference>
<dbReference type="Proteomes" id="UP000245942">
    <property type="component" value="Unassembled WGS sequence"/>
</dbReference>
<gene>
    <name evidence="11" type="ORF">BCV69DRAFT_273698</name>
</gene>
<feature type="transmembrane region" description="Helical" evidence="9">
    <location>
        <begin position="462"/>
        <end position="482"/>
    </location>
</feature>
<feature type="transmembrane region" description="Helical" evidence="9">
    <location>
        <begin position="594"/>
        <end position="617"/>
    </location>
</feature>
<dbReference type="InterPro" id="IPR013525">
    <property type="entry name" value="ABC2_TM"/>
</dbReference>
<evidence type="ECO:0000256" key="5">
    <source>
        <dbReference type="ARBA" id="ARBA00022741"/>
    </source>
</evidence>
<keyword evidence="7 9" id="KW-1133">Transmembrane helix</keyword>
<organism evidence="11 12">
    <name type="scientific">Pseudomicrostroma glucosiphilum</name>
    <dbReference type="NCBI Taxonomy" id="1684307"/>
    <lineage>
        <taxon>Eukaryota</taxon>
        <taxon>Fungi</taxon>
        <taxon>Dikarya</taxon>
        <taxon>Basidiomycota</taxon>
        <taxon>Ustilaginomycotina</taxon>
        <taxon>Exobasidiomycetes</taxon>
        <taxon>Microstromatales</taxon>
        <taxon>Microstromatales incertae sedis</taxon>
        <taxon>Pseudomicrostroma</taxon>
    </lineage>
</organism>
<dbReference type="InterPro" id="IPR017871">
    <property type="entry name" value="ABC_transporter-like_CS"/>
</dbReference>
<keyword evidence="3" id="KW-0813">Transport</keyword>
<proteinExistence type="inferred from homology"/>
<dbReference type="InterPro" id="IPR052215">
    <property type="entry name" value="Plant_ABCG"/>
</dbReference>
<evidence type="ECO:0000256" key="3">
    <source>
        <dbReference type="ARBA" id="ARBA00022448"/>
    </source>
</evidence>
<accession>A0A316U0G7</accession>
<evidence type="ECO:0000256" key="8">
    <source>
        <dbReference type="ARBA" id="ARBA00023136"/>
    </source>
</evidence>
<sequence>MAEPQTTRDLEAGLEPSRGKLAWEDLRYTVKDRKTKQPIELVNKVSGQCSVGQMLAILGPSGAGKSTLLDCLAGRKKLDTGKIYWGGSEISQKDLARGSSYVEQDDALLGSLTVGETFWYSTRLSFPYYTEAQVKQRVDDILSGLGLSQVDKHRIGTPIQRGISGGQKRRVTIGTSLVTLPAILFLDEPTSGLDSATSYEVMSAIRALSSKHSITVIATIHSPSWETFALFDNTLLLAKGQIAYQGSVHGVSEWFAGLGFPPAAHSNPADHMMRLVSSDFGHAEAAAGWTLAKFLGAWALHRPTHALEQLSYAANVKDIPSSPLSAMGSATRRRWSGFIYKTWYLVQRNIINYNRNLLAYGVRFGMYVGMGILVATVWVNLPQEDSRINDRLSVHFFSVAFLGFMSVAGIPSFLEERSVLLREKRNGLYGALPFVVSNTAVNIPYLFLCSLIYAVIVYWSVGLHAGAVPFFKFLAYLFVGVYAAETQSLLIAAIIPIFVAALAVAAFANGFWMAVQGYFMRNLPAFWHSWAHWIDYQTYAFQLMVKNDFTGLLFGCQVVDEVCSCSFAQPDAESCAVTGSAVVAQLDYSGSNDVLYTFLIVIIIMVYRVGFWAALALTK</sequence>
<dbReference type="PANTHER" id="PTHR48042:SF11">
    <property type="entry name" value="ABC TRANSPORTER G FAMILY MEMBER 11"/>
    <property type="match status" value="1"/>
</dbReference>
<dbReference type="InterPro" id="IPR003593">
    <property type="entry name" value="AAA+_ATPase"/>
</dbReference>
<dbReference type="InterPro" id="IPR043926">
    <property type="entry name" value="ABCG_dom"/>
</dbReference>
<dbReference type="STRING" id="1684307.A0A316U0G7"/>
<feature type="transmembrane region" description="Helical" evidence="9">
    <location>
        <begin position="489"/>
        <end position="514"/>
    </location>
</feature>
<dbReference type="GO" id="GO:0016020">
    <property type="term" value="C:membrane"/>
    <property type="evidence" value="ECO:0007669"/>
    <property type="project" value="UniProtKB-SubCell"/>
</dbReference>
<keyword evidence="12" id="KW-1185">Reference proteome</keyword>
<dbReference type="Gene3D" id="3.40.50.300">
    <property type="entry name" value="P-loop containing nucleotide triphosphate hydrolases"/>
    <property type="match status" value="1"/>
</dbReference>
<dbReference type="Pfam" id="PF19055">
    <property type="entry name" value="ABC2_membrane_7"/>
    <property type="match status" value="1"/>
</dbReference>
<dbReference type="GO" id="GO:0016887">
    <property type="term" value="F:ATP hydrolysis activity"/>
    <property type="evidence" value="ECO:0007669"/>
    <property type="project" value="InterPro"/>
</dbReference>
<dbReference type="RefSeq" id="XP_025345544.1">
    <property type="nucleotide sequence ID" value="XM_025491016.1"/>
</dbReference>
<name>A0A316U0G7_9BASI</name>
<evidence type="ECO:0000313" key="12">
    <source>
        <dbReference type="Proteomes" id="UP000245942"/>
    </source>
</evidence>
<dbReference type="PANTHER" id="PTHR48042">
    <property type="entry name" value="ABC TRANSPORTER G FAMILY MEMBER 11"/>
    <property type="match status" value="1"/>
</dbReference>
<dbReference type="EMBL" id="KZ819336">
    <property type="protein sequence ID" value="PWN18384.1"/>
    <property type="molecule type" value="Genomic_DNA"/>
</dbReference>
<evidence type="ECO:0000256" key="1">
    <source>
        <dbReference type="ARBA" id="ARBA00004141"/>
    </source>
</evidence>
<keyword evidence="11" id="KW-0378">Hydrolase</keyword>
<dbReference type="PROSITE" id="PS00211">
    <property type="entry name" value="ABC_TRANSPORTER_1"/>
    <property type="match status" value="1"/>
</dbReference>
<evidence type="ECO:0000256" key="4">
    <source>
        <dbReference type="ARBA" id="ARBA00022692"/>
    </source>
</evidence>
<dbReference type="OrthoDB" id="66620at2759"/>
<feature type="transmembrane region" description="Helical" evidence="9">
    <location>
        <begin position="426"/>
        <end position="456"/>
    </location>
</feature>
<dbReference type="Pfam" id="PF01061">
    <property type="entry name" value="ABC2_membrane"/>
    <property type="match status" value="1"/>
</dbReference>
<dbReference type="AlphaFoldDB" id="A0A316U0G7"/>